<protein>
    <recommendedName>
        <fullName evidence="2">Universal stress protein</fullName>
    </recommendedName>
</protein>
<name>A0A1F6TYK0_9PROT</name>
<dbReference type="AlphaFoldDB" id="A0A1F6TYK0"/>
<dbReference type="PIRSF" id="PIRSF006276">
    <property type="entry name" value="UspA"/>
    <property type="match status" value="1"/>
</dbReference>
<dbReference type="Pfam" id="PF00582">
    <property type="entry name" value="Usp"/>
    <property type="match status" value="1"/>
</dbReference>
<feature type="domain" description="UspA" evidence="3">
    <location>
        <begin position="3"/>
        <end position="141"/>
    </location>
</feature>
<dbReference type="InterPro" id="IPR006016">
    <property type="entry name" value="UspA"/>
</dbReference>
<dbReference type="Proteomes" id="UP000179037">
    <property type="component" value="Unassembled WGS sequence"/>
</dbReference>
<evidence type="ECO:0000259" key="3">
    <source>
        <dbReference type="Pfam" id="PF00582"/>
    </source>
</evidence>
<dbReference type="PRINTS" id="PR01438">
    <property type="entry name" value="UNVRSLSTRESS"/>
</dbReference>
<proteinExistence type="inferred from homology"/>
<reference evidence="4 5" key="1">
    <citation type="journal article" date="2016" name="Nat. Commun.">
        <title>Thousands of microbial genomes shed light on interconnected biogeochemical processes in an aquifer system.</title>
        <authorList>
            <person name="Anantharaman K."/>
            <person name="Brown C.T."/>
            <person name="Hug L.A."/>
            <person name="Sharon I."/>
            <person name="Castelle C.J."/>
            <person name="Probst A.J."/>
            <person name="Thomas B.C."/>
            <person name="Singh A."/>
            <person name="Wilkins M.J."/>
            <person name="Karaoz U."/>
            <person name="Brodie E.L."/>
            <person name="Williams K.H."/>
            <person name="Hubbard S.S."/>
            <person name="Banfield J.F."/>
        </authorList>
    </citation>
    <scope>NUCLEOTIDE SEQUENCE [LARGE SCALE GENOMIC DNA]</scope>
</reference>
<keyword evidence="2" id="KW-0963">Cytoplasm</keyword>
<dbReference type="GO" id="GO:0005737">
    <property type="term" value="C:cytoplasm"/>
    <property type="evidence" value="ECO:0007669"/>
    <property type="project" value="UniProtKB-SubCell"/>
</dbReference>
<dbReference type="STRING" id="1817768.A3A87_07580"/>
<dbReference type="PANTHER" id="PTHR46268">
    <property type="entry name" value="STRESS RESPONSE PROTEIN NHAX"/>
    <property type="match status" value="1"/>
</dbReference>
<organism evidence="4 5">
    <name type="scientific">Candidatus Muproteobacteria bacterium RIFCSPLOWO2_01_FULL_60_18</name>
    <dbReference type="NCBI Taxonomy" id="1817768"/>
    <lineage>
        <taxon>Bacteria</taxon>
        <taxon>Pseudomonadati</taxon>
        <taxon>Pseudomonadota</taxon>
        <taxon>Candidatus Muproteobacteria</taxon>
    </lineage>
</organism>
<evidence type="ECO:0000313" key="4">
    <source>
        <dbReference type="EMBL" id="OGI50177.1"/>
    </source>
</evidence>
<dbReference type="InterPro" id="IPR006015">
    <property type="entry name" value="Universal_stress_UspA"/>
</dbReference>
<dbReference type="SUPFAM" id="SSF52402">
    <property type="entry name" value="Adenine nucleotide alpha hydrolases-like"/>
    <property type="match status" value="1"/>
</dbReference>
<evidence type="ECO:0000313" key="5">
    <source>
        <dbReference type="Proteomes" id="UP000179037"/>
    </source>
</evidence>
<sequence>MDKRILVPVDGGTTSMNGLEKAIRLSRASGAKLRILHMVDGIAFSRDHSMFTATADKFRESGRKSIKEVMARVRKQQVQADSRMVENLTGRAADTIVKEANKWRADAIMMGTHGRRGFNRLVLGSDAELVVRTASVPVLLVQPSRKIQRGRKKK</sequence>
<evidence type="ECO:0000256" key="2">
    <source>
        <dbReference type="PIRNR" id="PIRNR006276"/>
    </source>
</evidence>
<dbReference type="EMBL" id="MFTC01000077">
    <property type="protein sequence ID" value="OGI50177.1"/>
    <property type="molecule type" value="Genomic_DNA"/>
</dbReference>
<dbReference type="PANTHER" id="PTHR46268:SF6">
    <property type="entry name" value="UNIVERSAL STRESS PROTEIN UP12"/>
    <property type="match status" value="1"/>
</dbReference>
<comment type="subcellular location">
    <subcellularLocation>
        <location evidence="2">Cytoplasm</location>
    </subcellularLocation>
</comment>
<dbReference type="Gene3D" id="3.40.50.620">
    <property type="entry name" value="HUPs"/>
    <property type="match status" value="1"/>
</dbReference>
<accession>A0A1F6TYK0</accession>
<comment type="similarity">
    <text evidence="1 2">Belongs to the universal stress protein A family.</text>
</comment>
<gene>
    <name evidence="4" type="ORF">A3A87_07580</name>
</gene>
<dbReference type="CDD" id="cd00293">
    <property type="entry name" value="USP-like"/>
    <property type="match status" value="1"/>
</dbReference>
<evidence type="ECO:0000256" key="1">
    <source>
        <dbReference type="ARBA" id="ARBA00008791"/>
    </source>
</evidence>
<dbReference type="InterPro" id="IPR014729">
    <property type="entry name" value="Rossmann-like_a/b/a_fold"/>
</dbReference>
<comment type="caution">
    <text evidence="4">The sequence shown here is derived from an EMBL/GenBank/DDBJ whole genome shotgun (WGS) entry which is preliminary data.</text>
</comment>